<comment type="cofactor">
    <cofactor evidence="1">
        <name>Zn(2+)</name>
        <dbReference type="ChEBI" id="CHEBI:29105"/>
    </cofactor>
</comment>
<dbReference type="InterPro" id="IPR050072">
    <property type="entry name" value="Peptidase_M20A"/>
</dbReference>
<dbReference type="PANTHER" id="PTHR43808">
    <property type="entry name" value="ACETYLORNITHINE DEACETYLASE"/>
    <property type="match status" value="1"/>
</dbReference>
<gene>
    <name evidence="8" type="ORF">BN869_000011070_1</name>
</gene>
<feature type="domain" description="Peptidase M20 dimerisation" evidence="7">
    <location>
        <begin position="208"/>
        <end position="314"/>
    </location>
</feature>
<dbReference type="GO" id="GO:0016787">
    <property type="term" value="F:hydrolase activity"/>
    <property type="evidence" value="ECO:0007669"/>
    <property type="project" value="UniProtKB-KW"/>
</dbReference>
<dbReference type="AlphaFoldDB" id="A0A0B7KHS7"/>
<dbReference type="SUPFAM" id="SSF53187">
    <property type="entry name" value="Zn-dependent exopeptidases"/>
    <property type="match status" value="1"/>
</dbReference>
<keyword evidence="3" id="KW-0479">Metal-binding</keyword>
<evidence type="ECO:0000313" key="8">
    <source>
        <dbReference type="EMBL" id="CEO55012.1"/>
    </source>
</evidence>
<proteinExistence type="inferred from homology"/>
<dbReference type="Pfam" id="PF01546">
    <property type="entry name" value="Peptidase_M20"/>
    <property type="match status" value="1"/>
</dbReference>
<feature type="signal peptide" evidence="6">
    <location>
        <begin position="1"/>
        <end position="18"/>
    </location>
</feature>
<dbReference type="PANTHER" id="PTHR43808:SF30">
    <property type="entry name" value="ACETYLORNITHINE DEACETYLASE"/>
    <property type="match status" value="1"/>
</dbReference>
<sequence length="398" mass="42004">MLPSRSLCVLAEVLLVSALSASNSTAPSYRQDLLDLHRELVEIPSNSGLEEAAGKYLHNYLSDQGWAVTDIPVDPRSNTPENATRFNILAGAKGSDTLGAKVLLNTHFDTVPPHIGYSIEEGEITGDTQISGRGSVDAKASLAAMVIAVTELVEAGEVSPEDVGLAFVVGEEVGGEGIKALGQYWTENTPSFNAIIFGEPTEGKLACGHKGGMTCTLNAYGVAGHSGYPELGRSATAILIKALDKILEADLGSSVLFGNTTVNVGQLEGIAVNNVIADHALAGFGVRVAVGPQSEGATVVRKKIQGILDEVDPKNLILSCNQGYGPVETNCDIEGFETDVMKYGTDIPKLELNREFKKYLYGPGTIFVAHSVNENVTVGALEEAVESYKKLVLNALDS</sequence>
<feature type="chain" id="PRO_5002119398" description="Peptidase M20 dimerisation domain-containing protein" evidence="6">
    <location>
        <begin position="19"/>
        <end position="398"/>
    </location>
</feature>
<dbReference type="Gene3D" id="3.40.630.10">
    <property type="entry name" value="Zn peptidases"/>
    <property type="match status" value="1"/>
</dbReference>
<evidence type="ECO:0000256" key="5">
    <source>
        <dbReference type="ARBA" id="ARBA00022833"/>
    </source>
</evidence>
<dbReference type="Gene3D" id="3.30.70.360">
    <property type="match status" value="1"/>
</dbReference>
<evidence type="ECO:0000256" key="6">
    <source>
        <dbReference type="SAM" id="SignalP"/>
    </source>
</evidence>
<protein>
    <recommendedName>
        <fullName evidence="7">Peptidase M20 dimerisation domain-containing protein</fullName>
    </recommendedName>
</protein>
<keyword evidence="5" id="KW-0862">Zinc</keyword>
<reference evidence="8" key="1">
    <citation type="submission" date="2015-01" db="EMBL/GenBank/DDBJ databases">
        <authorList>
            <person name="Durling Mikael"/>
        </authorList>
    </citation>
    <scope>NUCLEOTIDE SEQUENCE</scope>
</reference>
<dbReference type="EMBL" id="CDPU01000047">
    <property type="protein sequence ID" value="CEO55012.1"/>
    <property type="molecule type" value="Genomic_DNA"/>
</dbReference>
<evidence type="ECO:0000256" key="3">
    <source>
        <dbReference type="ARBA" id="ARBA00022723"/>
    </source>
</evidence>
<dbReference type="InterPro" id="IPR011650">
    <property type="entry name" value="Peptidase_M20_dimer"/>
</dbReference>
<dbReference type="SUPFAM" id="SSF55031">
    <property type="entry name" value="Bacterial exopeptidase dimerisation domain"/>
    <property type="match status" value="1"/>
</dbReference>
<evidence type="ECO:0000256" key="2">
    <source>
        <dbReference type="ARBA" id="ARBA00006247"/>
    </source>
</evidence>
<dbReference type="InterPro" id="IPR001261">
    <property type="entry name" value="ArgE/DapE_CS"/>
</dbReference>
<dbReference type="Pfam" id="PF07687">
    <property type="entry name" value="M20_dimer"/>
    <property type="match status" value="1"/>
</dbReference>
<keyword evidence="4" id="KW-0378">Hydrolase</keyword>
<dbReference type="GO" id="GO:0046872">
    <property type="term" value="F:metal ion binding"/>
    <property type="evidence" value="ECO:0007669"/>
    <property type="project" value="UniProtKB-KW"/>
</dbReference>
<evidence type="ECO:0000256" key="1">
    <source>
        <dbReference type="ARBA" id="ARBA00001947"/>
    </source>
</evidence>
<evidence type="ECO:0000259" key="7">
    <source>
        <dbReference type="Pfam" id="PF07687"/>
    </source>
</evidence>
<organism evidence="8">
    <name type="scientific">Bionectria ochroleuca</name>
    <name type="common">Gliocladium roseum</name>
    <dbReference type="NCBI Taxonomy" id="29856"/>
    <lineage>
        <taxon>Eukaryota</taxon>
        <taxon>Fungi</taxon>
        <taxon>Dikarya</taxon>
        <taxon>Ascomycota</taxon>
        <taxon>Pezizomycotina</taxon>
        <taxon>Sordariomycetes</taxon>
        <taxon>Hypocreomycetidae</taxon>
        <taxon>Hypocreales</taxon>
        <taxon>Bionectriaceae</taxon>
        <taxon>Clonostachys</taxon>
    </lineage>
</organism>
<keyword evidence="6" id="KW-0732">Signal</keyword>
<comment type="similarity">
    <text evidence="2">Belongs to the peptidase M20A family.</text>
</comment>
<dbReference type="InterPro" id="IPR036264">
    <property type="entry name" value="Bact_exopeptidase_dim_dom"/>
</dbReference>
<dbReference type="InterPro" id="IPR002933">
    <property type="entry name" value="Peptidase_M20"/>
</dbReference>
<dbReference type="PROSITE" id="PS00759">
    <property type="entry name" value="ARGE_DAPE_CPG2_2"/>
    <property type="match status" value="1"/>
</dbReference>
<accession>A0A0B7KHS7</accession>
<evidence type="ECO:0000256" key="4">
    <source>
        <dbReference type="ARBA" id="ARBA00022801"/>
    </source>
</evidence>
<name>A0A0B7KHS7_BIOOC</name>